<feature type="compositionally biased region" description="Polar residues" evidence="1">
    <location>
        <begin position="1"/>
        <end position="12"/>
    </location>
</feature>
<dbReference type="PANTHER" id="PTHR15922:SF2">
    <property type="entry name" value="NBAS SUBUNIT OF NRZ TETHERING COMPLEX"/>
    <property type="match status" value="1"/>
</dbReference>
<dbReference type="EMBL" id="RHFK02000011">
    <property type="protein sequence ID" value="TWW68964.1"/>
    <property type="molecule type" value="Genomic_DNA"/>
</dbReference>
<feature type="compositionally biased region" description="Basic and acidic residues" evidence="1">
    <location>
        <begin position="179"/>
        <end position="200"/>
    </location>
</feature>
<protein>
    <submittedName>
        <fullName evidence="2">Neuroblastoma-amplified sequence</fullName>
    </submittedName>
</protein>
<accession>A0A5C6NNI1</accession>
<dbReference type="PANTHER" id="PTHR15922">
    <property type="entry name" value="NEUROBLASTOMA-AMPLIFIED SEQUENCE"/>
    <property type="match status" value="1"/>
</dbReference>
<dbReference type="AlphaFoldDB" id="A0A5C6NNI1"/>
<name>A0A5C6NNI1_9TELE</name>
<dbReference type="GO" id="GO:0070939">
    <property type="term" value="C:Dsl1/NZR complex"/>
    <property type="evidence" value="ECO:0007669"/>
    <property type="project" value="TreeGrafter"/>
</dbReference>
<evidence type="ECO:0000313" key="3">
    <source>
        <dbReference type="Proteomes" id="UP000324091"/>
    </source>
</evidence>
<organism evidence="2 3">
    <name type="scientific">Takifugu flavidus</name>
    <name type="common">sansaifugu</name>
    <dbReference type="NCBI Taxonomy" id="433684"/>
    <lineage>
        <taxon>Eukaryota</taxon>
        <taxon>Metazoa</taxon>
        <taxon>Chordata</taxon>
        <taxon>Craniata</taxon>
        <taxon>Vertebrata</taxon>
        <taxon>Euteleostomi</taxon>
        <taxon>Actinopterygii</taxon>
        <taxon>Neopterygii</taxon>
        <taxon>Teleostei</taxon>
        <taxon>Neoteleostei</taxon>
        <taxon>Acanthomorphata</taxon>
        <taxon>Eupercaria</taxon>
        <taxon>Tetraodontiformes</taxon>
        <taxon>Tetradontoidea</taxon>
        <taxon>Tetraodontidae</taxon>
        <taxon>Takifugu</taxon>
    </lineage>
</organism>
<feature type="non-terminal residue" evidence="2">
    <location>
        <position position="200"/>
    </location>
</feature>
<evidence type="ECO:0000313" key="2">
    <source>
        <dbReference type="EMBL" id="TWW68964.1"/>
    </source>
</evidence>
<dbReference type="Proteomes" id="UP000324091">
    <property type="component" value="Chromosome 19"/>
</dbReference>
<proteinExistence type="predicted"/>
<keyword evidence="3" id="KW-1185">Reference proteome</keyword>
<comment type="caution">
    <text evidence="2">The sequence shown here is derived from an EMBL/GenBank/DDBJ whole genome shotgun (WGS) entry which is preliminary data.</text>
</comment>
<reference evidence="2 3" key="1">
    <citation type="submission" date="2019-04" db="EMBL/GenBank/DDBJ databases">
        <title>Chromosome genome assembly for Takifugu flavidus.</title>
        <authorList>
            <person name="Xiao S."/>
        </authorList>
    </citation>
    <scope>NUCLEOTIDE SEQUENCE [LARGE SCALE GENOMIC DNA]</scope>
    <source>
        <strain evidence="2">HTHZ2018</strain>
        <tissue evidence="2">Muscle</tissue>
    </source>
</reference>
<gene>
    <name evidence="2" type="ORF">D4764_19G0007620</name>
</gene>
<dbReference type="GO" id="GO:0006890">
    <property type="term" value="P:retrograde vesicle-mediated transport, Golgi to endoplasmic reticulum"/>
    <property type="evidence" value="ECO:0007669"/>
    <property type="project" value="TreeGrafter"/>
</dbReference>
<sequence>MPCSIHYTSVSFTPPPPPSPSSQVQIEDVETEEKRLALFLELLEAARRWDDFQLLVLLLQAWPPMTTGDTSQSERNPWVALTSALLTRCQGSEVTLDLGRQVVAMVRSLYNTKHKLPVPCLRRIAGLMLQSAAGLQQPALKLMSESGDEELLRLTLDQIGSMTASSASALPEQCAAAVPRRDQRERLRGEGGRARETGGK</sequence>
<dbReference type="GO" id="GO:0000149">
    <property type="term" value="F:SNARE binding"/>
    <property type="evidence" value="ECO:0007669"/>
    <property type="project" value="TreeGrafter"/>
</dbReference>
<feature type="region of interest" description="Disordered" evidence="1">
    <location>
        <begin position="170"/>
        <end position="200"/>
    </location>
</feature>
<evidence type="ECO:0000256" key="1">
    <source>
        <dbReference type="SAM" id="MobiDB-lite"/>
    </source>
</evidence>
<feature type="region of interest" description="Disordered" evidence="1">
    <location>
        <begin position="1"/>
        <end position="23"/>
    </location>
</feature>